<dbReference type="InterPro" id="IPR007403">
    <property type="entry name" value="DUF456"/>
</dbReference>
<protein>
    <submittedName>
        <fullName evidence="2">DUF456 domain-containing protein</fullName>
    </submittedName>
</protein>
<name>A0ABW3K795_9BACT</name>
<evidence type="ECO:0000256" key="1">
    <source>
        <dbReference type="SAM" id="Phobius"/>
    </source>
</evidence>
<evidence type="ECO:0000313" key="2">
    <source>
        <dbReference type="EMBL" id="MFD1001915.1"/>
    </source>
</evidence>
<keyword evidence="1" id="KW-1133">Transmembrane helix</keyword>
<dbReference type="RefSeq" id="WP_377582498.1">
    <property type="nucleotide sequence ID" value="NZ_JBHTKA010000008.1"/>
</dbReference>
<accession>A0ABW3K795</accession>
<gene>
    <name evidence="2" type="ORF">ACFQ21_21495</name>
</gene>
<reference evidence="3" key="1">
    <citation type="journal article" date="2019" name="Int. J. Syst. Evol. Microbiol.">
        <title>The Global Catalogue of Microorganisms (GCM) 10K type strain sequencing project: providing services to taxonomists for standard genome sequencing and annotation.</title>
        <authorList>
            <consortium name="The Broad Institute Genomics Platform"/>
            <consortium name="The Broad Institute Genome Sequencing Center for Infectious Disease"/>
            <person name="Wu L."/>
            <person name="Ma J."/>
        </authorList>
    </citation>
    <scope>NUCLEOTIDE SEQUENCE [LARGE SCALE GENOMIC DNA]</scope>
    <source>
        <strain evidence="3">CCUG 58938</strain>
    </source>
</reference>
<keyword evidence="1" id="KW-0472">Membrane</keyword>
<feature type="transmembrane region" description="Helical" evidence="1">
    <location>
        <begin position="6"/>
        <end position="38"/>
    </location>
</feature>
<feature type="transmembrane region" description="Helical" evidence="1">
    <location>
        <begin position="123"/>
        <end position="153"/>
    </location>
</feature>
<dbReference type="Pfam" id="PF04306">
    <property type="entry name" value="DUF456"/>
    <property type="match status" value="1"/>
</dbReference>
<dbReference type="Proteomes" id="UP001597112">
    <property type="component" value="Unassembled WGS sequence"/>
</dbReference>
<dbReference type="PANTHER" id="PTHR39165">
    <property type="entry name" value="IG HYPOTHETICAL 17883"/>
    <property type="match status" value="1"/>
</dbReference>
<feature type="transmembrane region" description="Helical" evidence="1">
    <location>
        <begin position="50"/>
        <end position="68"/>
    </location>
</feature>
<proteinExistence type="predicted"/>
<evidence type="ECO:0000313" key="3">
    <source>
        <dbReference type="Proteomes" id="UP001597112"/>
    </source>
</evidence>
<dbReference type="EMBL" id="JBHTKA010000008">
    <property type="protein sequence ID" value="MFD1001915.1"/>
    <property type="molecule type" value="Genomic_DNA"/>
</dbReference>
<organism evidence="2 3">
    <name type="scientific">Ohtaekwangia kribbensis</name>
    <dbReference type="NCBI Taxonomy" id="688913"/>
    <lineage>
        <taxon>Bacteria</taxon>
        <taxon>Pseudomonadati</taxon>
        <taxon>Bacteroidota</taxon>
        <taxon>Cytophagia</taxon>
        <taxon>Cytophagales</taxon>
        <taxon>Fulvivirgaceae</taxon>
        <taxon>Ohtaekwangia</taxon>
    </lineage>
</organism>
<comment type="caution">
    <text evidence="2">The sequence shown here is derived from an EMBL/GenBank/DDBJ whole genome shotgun (WGS) entry which is preliminary data.</text>
</comment>
<feature type="transmembrane region" description="Helical" evidence="1">
    <location>
        <begin position="88"/>
        <end position="111"/>
    </location>
</feature>
<keyword evidence="1" id="KW-0812">Transmembrane</keyword>
<sequence length="158" mass="16918">MDILCIVLGIIFMLAGLAGCILPLLPGPPLCFVGMVLLQLRTEPPFTTKFLIIWGVITVVITVLDYVIPLYGTKKFGGSKYGVWGCTLGLLVGIFTGPWGIIIGPFIGAFIGEVMANANSSQALRAAFGSFIGFLFGTLLKLVVCFVMCWYFVASLIG</sequence>
<dbReference type="PANTHER" id="PTHR39165:SF1">
    <property type="entry name" value="DUF456 DOMAIN-CONTAINING PROTEIN"/>
    <property type="match status" value="1"/>
</dbReference>
<keyword evidence="3" id="KW-1185">Reference proteome</keyword>